<evidence type="ECO:0000313" key="2">
    <source>
        <dbReference type="EMBL" id="GBC61776.1"/>
    </source>
</evidence>
<dbReference type="RefSeq" id="WP_124329020.1">
    <property type="nucleotide sequence ID" value="NZ_BEXT01000001.1"/>
</dbReference>
<dbReference type="Proteomes" id="UP000288096">
    <property type="component" value="Unassembled WGS sequence"/>
</dbReference>
<keyword evidence="2" id="KW-0489">Methyltransferase</keyword>
<evidence type="ECO:0000313" key="3">
    <source>
        <dbReference type="Proteomes" id="UP000288096"/>
    </source>
</evidence>
<dbReference type="AlphaFoldDB" id="A0A401FXU1"/>
<keyword evidence="2" id="KW-0808">Transferase</keyword>
<accession>A0A401FXU1</accession>
<gene>
    <name evidence="2" type="ORF">DENIS_2738</name>
</gene>
<evidence type="ECO:0000256" key="1">
    <source>
        <dbReference type="SAM" id="MobiDB-lite"/>
    </source>
</evidence>
<reference evidence="3" key="1">
    <citation type="submission" date="2017-11" db="EMBL/GenBank/DDBJ databases">
        <authorList>
            <person name="Watanabe M."/>
            <person name="Kojima H."/>
        </authorList>
    </citation>
    <scope>NUCLEOTIDE SEQUENCE [LARGE SCALE GENOMIC DNA]</scope>
    <source>
        <strain evidence="3">Tokyo 01</strain>
    </source>
</reference>
<dbReference type="EMBL" id="BEXT01000001">
    <property type="protein sequence ID" value="GBC61776.1"/>
    <property type="molecule type" value="Genomic_DNA"/>
</dbReference>
<name>A0A401FXU1_9BACT</name>
<feature type="region of interest" description="Disordered" evidence="1">
    <location>
        <begin position="1"/>
        <end position="41"/>
    </location>
</feature>
<dbReference type="GO" id="GO:0032259">
    <property type="term" value="P:methylation"/>
    <property type="evidence" value="ECO:0007669"/>
    <property type="project" value="UniProtKB-KW"/>
</dbReference>
<proteinExistence type="predicted"/>
<feature type="compositionally biased region" description="Basic and acidic residues" evidence="1">
    <location>
        <begin position="1"/>
        <end position="10"/>
    </location>
</feature>
<comment type="caution">
    <text evidence="2">The sequence shown here is derived from an EMBL/GenBank/DDBJ whole genome shotgun (WGS) entry which is preliminary data.</text>
</comment>
<protein>
    <submittedName>
        <fullName evidence="2">Site-specific DNA-methyltransferase</fullName>
    </submittedName>
</protein>
<keyword evidence="3" id="KW-1185">Reference proteome</keyword>
<sequence length="60" mass="7036">MSEKPRRDEISQPGANDPYKSLSPEAWDAPNNNISRPFERPESGRIRHLRDEVMKVFRVK</sequence>
<dbReference type="GO" id="GO:0008168">
    <property type="term" value="F:methyltransferase activity"/>
    <property type="evidence" value="ECO:0007669"/>
    <property type="project" value="UniProtKB-KW"/>
</dbReference>
<reference evidence="3" key="2">
    <citation type="submission" date="2019-01" db="EMBL/GenBank/DDBJ databases">
        <title>Genome sequence of Desulfonema ishimotonii strain Tokyo 01.</title>
        <authorList>
            <person name="Fukui M."/>
        </authorList>
    </citation>
    <scope>NUCLEOTIDE SEQUENCE [LARGE SCALE GENOMIC DNA]</scope>
    <source>
        <strain evidence="3">Tokyo 01</strain>
    </source>
</reference>
<organism evidence="2 3">
    <name type="scientific">Desulfonema ishimotonii</name>
    <dbReference type="NCBI Taxonomy" id="45657"/>
    <lineage>
        <taxon>Bacteria</taxon>
        <taxon>Pseudomonadati</taxon>
        <taxon>Thermodesulfobacteriota</taxon>
        <taxon>Desulfobacteria</taxon>
        <taxon>Desulfobacterales</taxon>
        <taxon>Desulfococcaceae</taxon>
        <taxon>Desulfonema</taxon>
    </lineage>
</organism>